<sequence length="86" mass="9721">MIAFNPLAEFYKRNWFNELVPRMFYQNSTSFFELDINVISILRSLAGSTTSKGIEGSGKHGSSVFPARIAHGRFNLKKIIVTIIIL</sequence>
<reference evidence="2" key="1">
    <citation type="journal article" date="2011" name="PLoS Genet.">
        <title>Genomic analysis of the necrotrophic fungal pathogens Sclerotinia sclerotiorum and Botrytis cinerea.</title>
        <authorList>
            <person name="Amselem J."/>
            <person name="Cuomo C.A."/>
            <person name="van Kan J.A."/>
            <person name="Viaud M."/>
            <person name="Benito E.P."/>
            <person name="Couloux A."/>
            <person name="Coutinho P.M."/>
            <person name="de Vries R.P."/>
            <person name="Dyer P.S."/>
            <person name="Fillinger S."/>
            <person name="Fournier E."/>
            <person name="Gout L."/>
            <person name="Hahn M."/>
            <person name="Kohn L."/>
            <person name="Lapalu N."/>
            <person name="Plummer K.M."/>
            <person name="Pradier J.M."/>
            <person name="Quevillon E."/>
            <person name="Sharon A."/>
            <person name="Simon A."/>
            <person name="ten Have A."/>
            <person name="Tudzynski B."/>
            <person name="Tudzynski P."/>
            <person name="Wincker P."/>
            <person name="Andrew M."/>
            <person name="Anthouard V."/>
            <person name="Beever R.E."/>
            <person name="Beffa R."/>
            <person name="Benoit I."/>
            <person name="Bouzid O."/>
            <person name="Brault B."/>
            <person name="Chen Z."/>
            <person name="Choquer M."/>
            <person name="Collemare J."/>
            <person name="Cotton P."/>
            <person name="Danchin E.G."/>
            <person name="Da Silva C."/>
            <person name="Gautier A."/>
            <person name="Giraud C."/>
            <person name="Giraud T."/>
            <person name="Gonzalez C."/>
            <person name="Grossetete S."/>
            <person name="Guldener U."/>
            <person name="Henrissat B."/>
            <person name="Howlett B.J."/>
            <person name="Kodira C."/>
            <person name="Kretschmer M."/>
            <person name="Lappartient A."/>
            <person name="Leroch M."/>
            <person name="Levis C."/>
            <person name="Mauceli E."/>
            <person name="Neuveglise C."/>
            <person name="Oeser B."/>
            <person name="Pearson M."/>
            <person name="Poulain J."/>
            <person name="Poussereau N."/>
            <person name="Quesneville H."/>
            <person name="Rascle C."/>
            <person name="Schumacher J."/>
            <person name="Segurens B."/>
            <person name="Sexton A."/>
            <person name="Silva E."/>
            <person name="Sirven C."/>
            <person name="Soanes D.M."/>
            <person name="Talbot N.J."/>
            <person name="Templeton M."/>
            <person name="Yandava C."/>
            <person name="Yarden O."/>
            <person name="Zeng Q."/>
            <person name="Rollins J.A."/>
            <person name="Lebrun M.H."/>
            <person name="Dickman M."/>
        </authorList>
    </citation>
    <scope>NUCLEOTIDE SEQUENCE [LARGE SCALE GENOMIC DNA]</scope>
    <source>
        <strain evidence="2">T4</strain>
    </source>
</reference>
<protein>
    <submittedName>
        <fullName evidence="1">Uncharacterized protein</fullName>
    </submittedName>
</protein>
<gene>
    <name evidence="1" type="ORF">BofuT4_uP152000.1</name>
</gene>
<proteinExistence type="predicted"/>
<organism evidence="1 2">
    <name type="scientific">Botryotinia fuckeliana (strain T4)</name>
    <name type="common">Noble rot fungus</name>
    <name type="synonym">Botrytis cinerea</name>
    <dbReference type="NCBI Taxonomy" id="999810"/>
    <lineage>
        <taxon>Eukaryota</taxon>
        <taxon>Fungi</taxon>
        <taxon>Dikarya</taxon>
        <taxon>Ascomycota</taxon>
        <taxon>Pezizomycotina</taxon>
        <taxon>Leotiomycetes</taxon>
        <taxon>Helotiales</taxon>
        <taxon>Sclerotiniaceae</taxon>
        <taxon>Botrytis</taxon>
    </lineage>
</organism>
<dbReference type="HOGENOM" id="CLU_2497645_0_0_1"/>
<dbReference type="EMBL" id="FQ790358">
    <property type="protein sequence ID" value="CCD56068.1"/>
    <property type="molecule type" value="Genomic_DNA"/>
</dbReference>
<dbReference type="Proteomes" id="UP000008177">
    <property type="component" value="Unplaced contigs"/>
</dbReference>
<dbReference type="InParanoid" id="G2YWS0"/>
<name>G2YWS0_BOTF4</name>
<dbReference type="AlphaFoldDB" id="G2YWS0"/>
<accession>G2YWS0</accession>
<evidence type="ECO:0000313" key="1">
    <source>
        <dbReference type="EMBL" id="CCD56068.1"/>
    </source>
</evidence>
<evidence type="ECO:0000313" key="2">
    <source>
        <dbReference type="Proteomes" id="UP000008177"/>
    </source>
</evidence>